<dbReference type="GO" id="GO:0006281">
    <property type="term" value="P:DNA repair"/>
    <property type="evidence" value="ECO:0007669"/>
    <property type="project" value="TreeGrafter"/>
</dbReference>
<keyword evidence="3" id="KW-1185">Reference proteome</keyword>
<dbReference type="PANTHER" id="PTHR22940:SF4">
    <property type="entry name" value="PROTEIN TIMELESS HOMOLOG"/>
    <property type="match status" value="1"/>
</dbReference>
<evidence type="ECO:0000313" key="2">
    <source>
        <dbReference type="EMBL" id="KAG2219454.1"/>
    </source>
</evidence>
<dbReference type="OrthoDB" id="310853at2759"/>
<accession>A0A8H7RYP7</accession>
<proteinExistence type="predicted"/>
<dbReference type="GO" id="GO:0000076">
    <property type="term" value="P:DNA replication checkpoint signaling"/>
    <property type="evidence" value="ECO:0007669"/>
    <property type="project" value="TreeGrafter"/>
</dbReference>
<comment type="caution">
    <text evidence="2">The sequence shown here is derived from an EMBL/GenBank/DDBJ whole genome shotgun (WGS) entry which is preliminary data.</text>
</comment>
<dbReference type="InterPro" id="IPR044998">
    <property type="entry name" value="Timeless"/>
</dbReference>
<dbReference type="GO" id="GO:0031298">
    <property type="term" value="C:replication fork protection complex"/>
    <property type="evidence" value="ECO:0007669"/>
    <property type="project" value="TreeGrafter"/>
</dbReference>
<dbReference type="PANTHER" id="PTHR22940">
    <property type="entry name" value="TIMEOUT/TIMELESS-2"/>
    <property type="match status" value="1"/>
</dbReference>
<organism evidence="2 3">
    <name type="scientific">Circinella minor</name>
    <dbReference type="NCBI Taxonomy" id="1195481"/>
    <lineage>
        <taxon>Eukaryota</taxon>
        <taxon>Fungi</taxon>
        <taxon>Fungi incertae sedis</taxon>
        <taxon>Mucoromycota</taxon>
        <taxon>Mucoromycotina</taxon>
        <taxon>Mucoromycetes</taxon>
        <taxon>Mucorales</taxon>
        <taxon>Lichtheimiaceae</taxon>
        <taxon>Circinella</taxon>
    </lineage>
</organism>
<reference evidence="2 3" key="1">
    <citation type="submission" date="2020-12" db="EMBL/GenBank/DDBJ databases">
        <title>Metabolic potential, ecology and presence of endohyphal bacteria is reflected in genomic diversity of Mucoromycotina.</title>
        <authorList>
            <person name="Muszewska A."/>
            <person name="Okrasinska A."/>
            <person name="Steczkiewicz K."/>
            <person name="Drgas O."/>
            <person name="Orlowska M."/>
            <person name="Perlinska-Lenart U."/>
            <person name="Aleksandrzak-Piekarczyk T."/>
            <person name="Szatraj K."/>
            <person name="Zielenkiewicz U."/>
            <person name="Pilsyk S."/>
            <person name="Malc E."/>
            <person name="Mieczkowski P."/>
            <person name="Kruszewska J.S."/>
            <person name="Biernat P."/>
            <person name="Pawlowska J."/>
        </authorList>
    </citation>
    <scope>NUCLEOTIDE SEQUENCE [LARGE SCALE GENOMIC DNA]</scope>
    <source>
        <strain evidence="2 3">CBS 142.35</strain>
    </source>
</reference>
<feature type="non-terminal residue" evidence="2">
    <location>
        <position position="1"/>
    </location>
</feature>
<feature type="region of interest" description="Disordered" evidence="1">
    <location>
        <begin position="30"/>
        <end position="89"/>
    </location>
</feature>
<protein>
    <submittedName>
        <fullName evidence="2">Uncharacterized protein</fullName>
    </submittedName>
</protein>
<dbReference type="GO" id="GO:0003677">
    <property type="term" value="F:DNA binding"/>
    <property type="evidence" value="ECO:0007669"/>
    <property type="project" value="TreeGrafter"/>
</dbReference>
<sequence length="219" mass="25978">YLESAIKLTHVMLKLLEQYSQKNQVMFVRKKKKTKKTKSNTTTRNESGSGDEHTMDIISEEEISNKAVNESDHDNSDDDDEEDDDDERERELAYREHIFTFQSFEKKYLTVNIVQVYCILLEQFETLSPETLYCITSLFHRIMVKRKVEDVFFKINVLELFNRIIYTYPSLPKSGAMSELVQFIRYCTRQFFKKANEYPLLYVEVLFKNPKGKTSSRIQ</sequence>
<dbReference type="EMBL" id="JAEPRB010000178">
    <property type="protein sequence ID" value="KAG2219454.1"/>
    <property type="molecule type" value="Genomic_DNA"/>
</dbReference>
<feature type="compositionally biased region" description="Acidic residues" evidence="1">
    <location>
        <begin position="75"/>
        <end position="88"/>
    </location>
</feature>
<evidence type="ECO:0000256" key="1">
    <source>
        <dbReference type="SAM" id="MobiDB-lite"/>
    </source>
</evidence>
<dbReference type="AlphaFoldDB" id="A0A8H7RYP7"/>
<dbReference type="Proteomes" id="UP000646827">
    <property type="component" value="Unassembled WGS sequence"/>
</dbReference>
<gene>
    <name evidence="2" type="ORF">INT45_008102</name>
</gene>
<evidence type="ECO:0000313" key="3">
    <source>
        <dbReference type="Proteomes" id="UP000646827"/>
    </source>
</evidence>
<dbReference type="GO" id="GO:0043111">
    <property type="term" value="P:replication fork arrest"/>
    <property type="evidence" value="ECO:0007669"/>
    <property type="project" value="TreeGrafter"/>
</dbReference>
<name>A0A8H7RYP7_9FUNG</name>